<gene>
    <name evidence="1" type="ORF">MANES_S035016v8</name>
</gene>
<accession>A0ACB7FUX9</accession>
<dbReference type="Proteomes" id="UP000091857">
    <property type="component" value="Unassembled WGS sequence"/>
</dbReference>
<name>A0ACB7FUX9_MANES</name>
<proteinExistence type="predicted"/>
<keyword evidence="2" id="KW-1185">Reference proteome</keyword>
<evidence type="ECO:0000313" key="2">
    <source>
        <dbReference type="Proteomes" id="UP000091857"/>
    </source>
</evidence>
<comment type="caution">
    <text evidence="1">The sequence shown here is derived from an EMBL/GenBank/DDBJ whole genome shotgun (WGS) entry which is preliminary data.</text>
</comment>
<evidence type="ECO:0000313" key="1">
    <source>
        <dbReference type="EMBL" id="KAG8611849.1"/>
    </source>
</evidence>
<reference evidence="2" key="1">
    <citation type="journal article" date="2016" name="Nat. Biotechnol.">
        <title>Sequencing wild and cultivated cassava and related species reveals extensive interspecific hybridization and genetic diversity.</title>
        <authorList>
            <person name="Bredeson J.V."/>
            <person name="Lyons J.B."/>
            <person name="Prochnik S.E."/>
            <person name="Wu G.A."/>
            <person name="Ha C.M."/>
            <person name="Edsinger-Gonzales E."/>
            <person name="Grimwood J."/>
            <person name="Schmutz J."/>
            <person name="Rabbi I.Y."/>
            <person name="Egesi C."/>
            <person name="Nauluvula P."/>
            <person name="Lebot V."/>
            <person name="Ndunguru J."/>
            <person name="Mkamilo G."/>
            <person name="Bart R.S."/>
            <person name="Setter T.L."/>
            <person name="Gleadow R.M."/>
            <person name="Kulakow P."/>
            <person name="Ferguson M.E."/>
            <person name="Rounsley S."/>
            <person name="Rokhsar D.S."/>
        </authorList>
    </citation>
    <scope>NUCLEOTIDE SEQUENCE [LARGE SCALE GENOMIC DNA]</scope>
    <source>
        <strain evidence="2">cv. AM560-2</strain>
    </source>
</reference>
<sequence length="177" mass="20340">MVLVKLYMLGKGSRGHHQGLLRRYEGPYPILKKVGKQAYKVGLPANYQIHNVFHVSLLKPFLEDKEDPARSVSTRAPGGIRVQHDKDVEAIISDRVVRHINRAPTRELLVKWKGLPDSEASWEPLDELWQFKEQIMAYEDSKATRTPLEWVGENVAYRKTHPAERANFSHLDQPPGR</sequence>
<organism evidence="1 2">
    <name type="scientific">Manihot esculenta</name>
    <name type="common">Cassava</name>
    <name type="synonym">Jatropha manihot</name>
    <dbReference type="NCBI Taxonomy" id="3983"/>
    <lineage>
        <taxon>Eukaryota</taxon>
        <taxon>Viridiplantae</taxon>
        <taxon>Streptophyta</taxon>
        <taxon>Embryophyta</taxon>
        <taxon>Tracheophyta</taxon>
        <taxon>Spermatophyta</taxon>
        <taxon>Magnoliopsida</taxon>
        <taxon>eudicotyledons</taxon>
        <taxon>Gunneridae</taxon>
        <taxon>Pentapetalae</taxon>
        <taxon>rosids</taxon>
        <taxon>fabids</taxon>
        <taxon>Malpighiales</taxon>
        <taxon>Euphorbiaceae</taxon>
        <taxon>Crotonoideae</taxon>
        <taxon>Manihoteae</taxon>
        <taxon>Manihot</taxon>
    </lineage>
</organism>
<protein>
    <submittedName>
        <fullName evidence="1">Uncharacterized protein</fullName>
    </submittedName>
</protein>
<dbReference type="EMBL" id="MU251223">
    <property type="protein sequence ID" value="KAG8611849.1"/>
    <property type="molecule type" value="Genomic_DNA"/>
</dbReference>